<dbReference type="SUPFAM" id="SSF53756">
    <property type="entry name" value="UDP-Glycosyltransferase/glycogen phosphorylase"/>
    <property type="match status" value="1"/>
</dbReference>
<evidence type="ECO:0000256" key="2">
    <source>
        <dbReference type="ARBA" id="ARBA00022679"/>
    </source>
</evidence>
<sequence>MGEHMLALAAAYRPVADVSLLCRPTEGGRCLLDRAAGLGVRTTALPRPRDPAFGDTIVDFLARHPADVFHIHVGTGRENFDGARAARRARVPLVVQTLHQPWLLRHPAKRAALLRAITPVDRLIAVSDAQRRTYERAGVPTASLTTVPNGITARGRGPGRCAARAALGLDPDQLVVMTVGRLTEQKGQRYLVEATPELATRFPGLSVVVLGEGHLRDDLVRRAADLGVGDAVRLPGHRSDARLLIDAADVFVFPSRHEGMPLAVLEAMQAGLPVVATDVLGTAEVVADGETGTLTPPGDPRALAAAVAELLSDPQRRRRYGEAGCRRYLERFTAHRMATETLAVYDEALGGPRLPAAAART</sequence>
<dbReference type="PANTHER" id="PTHR12526:SF510">
    <property type="entry name" value="D-INOSITOL 3-PHOSPHATE GLYCOSYLTRANSFERASE"/>
    <property type="match status" value="1"/>
</dbReference>
<dbReference type="EC" id="2.4.-.-" evidence="5"/>
<dbReference type="InterPro" id="IPR028098">
    <property type="entry name" value="Glyco_trans_4-like_N"/>
</dbReference>
<dbReference type="Gene3D" id="3.40.50.2000">
    <property type="entry name" value="Glycogen Phosphorylase B"/>
    <property type="match status" value="2"/>
</dbReference>
<feature type="domain" description="Glycosyl transferase family 1" evidence="3">
    <location>
        <begin position="164"/>
        <end position="324"/>
    </location>
</feature>
<dbReference type="Pfam" id="PF00534">
    <property type="entry name" value="Glycos_transf_1"/>
    <property type="match status" value="1"/>
</dbReference>
<evidence type="ECO:0000256" key="1">
    <source>
        <dbReference type="ARBA" id="ARBA00022676"/>
    </source>
</evidence>
<reference evidence="6" key="1">
    <citation type="journal article" date="2019" name="Int. J. Syst. Evol. Microbiol.">
        <title>The Global Catalogue of Microorganisms (GCM) 10K type strain sequencing project: providing services to taxonomists for standard genome sequencing and annotation.</title>
        <authorList>
            <consortium name="The Broad Institute Genomics Platform"/>
            <consortium name="The Broad Institute Genome Sequencing Center for Infectious Disease"/>
            <person name="Wu L."/>
            <person name="Ma J."/>
        </authorList>
    </citation>
    <scope>NUCLEOTIDE SEQUENCE [LARGE SCALE GENOMIC DNA]</scope>
    <source>
        <strain evidence="6">JCM 3338</strain>
    </source>
</reference>
<keyword evidence="1 5" id="KW-0328">Glycosyltransferase</keyword>
<keyword evidence="2 5" id="KW-0808">Transferase</keyword>
<gene>
    <name evidence="5" type="ORF">ACFSHS_03275</name>
</gene>
<dbReference type="RefSeq" id="WP_376871647.1">
    <property type="nucleotide sequence ID" value="NZ_JBHUHP010000001.1"/>
</dbReference>
<dbReference type="GO" id="GO:0016757">
    <property type="term" value="F:glycosyltransferase activity"/>
    <property type="evidence" value="ECO:0007669"/>
    <property type="project" value="UniProtKB-KW"/>
</dbReference>
<dbReference type="PANTHER" id="PTHR12526">
    <property type="entry name" value="GLYCOSYLTRANSFERASE"/>
    <property type="match status" value="1"/>
</dbReference>
<evidence type="ECO:0000259" key="4">
    <source>
        <dbReference type="Pfam" id="PF13439"/>
    </source>
</evidence>
<dbReference type="CDD" id="cd03801">
    <property type="entry name" value="GT4_PimA-like"/>
    <property type="match status" value="1"/>
</dbReference>
<dbReference type="Proteomes" id="UP001597402">
    <property type="component" value="Unassembled WGS sequence"/>
</dbReference>
<comment type="caution">
    <text evidence="5">The sequence shown here is derived from an EMBL/GenBank/DDBJ whole genome shotgun (WGS) entry which is preliminary data.</text>
</comment>
<dbReference type="InterPro" id="IPR001296">
    <property type="entry name" value="Glyco_trans_1"/>
</dbReference>
<keyword evidence="6" id="KW-1185">Reference proteome</keyword>
<feature type="domain" description="Glycosyltransferase subfamily 4-like N-terminal" evidence="4">
    <location>
        <begin position="4"/>
        <end position="151"/>
    </location>
</feature>
<name>A0ABW4X5C1_9ACTN</name>
<protein>
    <submittedName>
        <fullName evidence="5">Glycosyltransferase family 4 protein</fullName>
        <ecNumber evidence="5">2.4.-.-</ecNumber>
    </submittedName>
</protein>
<evidence type="ECO:0000313" key="5">
    <source>
        <dbReference type="EMBL" id="MFD2090586.1"/>
    </source>
</evidence>
<evidence type="ECO:0000259" key="3">
    <source>
        <dbReference type="Pfam" id="PF00534"/>
    </source>
</evidence>
<dbReference type="Pfam" id="PF13439">
    <property type="entry name" value="Glyco_transf_4"/>
    <property type="match status" value="1"/>
</dbReference>
<accession>A0ABW4X5C1</accession>
<dbReference type="EMBL" id="JBHUHP010000001">
    <property type="protein sequence ID" value="MFD2090586.1"/>
    <property type="molecule type" value="Genomic_DNA"/>
</dbReference>
<proteinExistence type="predicted"/>
<evidence type="ECO:0000313" key="6">
    <source>
        <dbReference type="Proteomes" id="UP001597402"/>
    </source>
</evidence>
<organism evidence="5 6">
    <name type="scientific">Blastococcus deserti</name>
    <dbReference type="NCBI Taxonomy" id="2259033"/>
    <lineage>
        <taxon>Bacteria</taxon>
        <taxon>Bacillati</taxon>
        <taxon>Actinomycetota</taxon>
        <taxon>Actinomycetes</taxon>
        <taxon>Geodermatophilales</taxon>
        <taxon>Geodermatophilaceae</taxon>
        <taxon>Blastococcus</taxon>
    </lineage>
</organism>